<reference evidence="4" key="1">
    <citation type="submission" date="2016-10" db="EMBL/GenBank/DDBJ databases">
        <authorList>
            <person name="Varghese N."/>
            <person name="Submissions S."/>
        </authorList>
    </citation>
    <scope>NUCLEOTIDE SEQUENCE [LARGE SCALE GENOMIC DNA]</scope>
    <source>
        <strain evidence="4">CGMCC 1.4250</strain>
    </source>
</reference>
<feature type="signal peptide" evidence="2">
    <location>
        <begin position="1"/>
        <end position="19"/>
    </location>
</feature>
<dbReference type="PROSITE" id="PS51257">
    <property type="entry name" value="PROKAR_LIPOPROTEIN"/>
    <property type="match status" value="1"/>
</dbReference>
<evidence type="ECO:0000256" key="1">
    <source>
        <dbReference type="SAM" id="MobiDB-lite"/>
    </source>
</evidence>
<evidence type="ECO:0000313" key="3">
    <source>
        <dbReference type="EMBL" id="SFL93840.1"/>
    </source>
</evidence>
<organism evidence="3 4">
    <name type="scientific">Gracilibacillus orientalis</name>
    <dbReference type="NCBI Taxonomy" id="334253"/>
    <lineage>
        <taxon>Bacteria</taxon>
        <taxon>Bacillati</taxon>
        <taxon>Bacillota</taxon>
        <taxon>Bacilli</taxon>
        <taxon>Bacillales</taxon>
        <taxon>Bacillaceae</taxon>
        <taxon>Gracilibacillus</taxon>
    </lineage>
</organism>
<name>A0A1I4LS52_9BACI</name>
<protein>
    <recommendedName>
        <fullName evidence="5">DUF4352 domain-containing protein</fullName>
    </recommendedName>
</protein>
<keyword evidence="4" id="KW-1185">Reference proteome</keyword>
<dbReference type="STRING" id="334253.SAMN04487943_105175"/>
<dbReference type="RefSeq" id="WP_091483735.1">
    <property type="nucleotide sequence ID" value="NZ_FOTR01000005.1"/>
</dbReference>
<accession>A0A1I4LS52</accession>
<evidence type="ECO:0008006" key="5">
    <source>
        <dbReference type="Google" id="ProtNLM"/>
    </source>
</evidence>
<feature type="chain" id="PRO_5039273331" description="DUF4352 domain-containing protein" evidence="2">
    <location>
        <begin position="20"/>
        <end position="487"/>
    </location>
</feature>
<dbReference type="EMBL" id="FOTR01000005">
    <property type="protein sequence ID" value="SFL93840.1"/>
    <property type="molecule type" value="Genomic_DNA"/>
</dbReference>
<gene>
    <name evidence="3" type="ORF">SAMN04487943_105175</name>
</gene>
<dbReference type="AlphaFoldDB" id="A0A1I4LS52"/>
<evidence type="ECO:0000313" key="4">
    <source>
        <dbReference type="Proteomes" id="UP000198565"/>
    </source>
</evidence>
<keyword evidence="2" id="KW-0732">Signal</keyword>
<dbReference type="Proteomes" id="UP000198565">
    <property type="component" value="Unassembled WGS sequence"/>
</dbReference>
<feature type="region of interest" description="Disordered" evidence="1">
    <location>
        <begin position="27"/>
        <end position="47"/>
    </location>
</feature>
<evidence type="ECO:0000256" key="2">
    <source>
        <dbReference type="SAM" id="SignalP"/>
    </source>
</evidence>
<proteinExistence type="predicted"/>
<sequence length="487" mass="54618">MKKILLIAILFTMSVVIMACSSDEADSVEENVESDGETEEQSDGDENTLYDESNLLSLGQSGSIEATNSSYEVTVESFEVLNDIVGQQSSEEVYILLDYQITNTGEEAIQGLAVTEGNLFNAAGAKGLSVTSYDFISIPDTEIKPGESAAAQILFEQEESDEYYDFIYNFGSSDGELVWRLNADEAANEFDGQLTQEDIETLKGGEMSEFAQNIEVLEVEKVTHNGEEIEFPTDQEIMIESEGEVYIDSDFITTVADYELTYDEENQYVEVIEGKADFQFEPQFDENDGGIIEVNEFYFDENDEYISRSDYKAESQELYNLIEYKNHVYLSYAITNDFLKETVNYNQSESTVEIGENSKSKQVSEILHDSGGPKAKENVTIQGEKYDGAIDFDDVGSFTEYVWLNGEHKYSHFNGSIYYKTDSNLTLTVSFVKNDNNQTVIKEFELEPGEMKDVDIDFSGEHFMGVFSKQAIGNNTGGQLLVIGEVK</sequence>